<organism evidence="2 3">
    <name type="scientific">Allomesorhizobium camelthorni</name>
    <dbReference type="NCBI Taxonomy" id="475069"/>
    <lineage>
        <taxon>Bacteria</taxon>
        <taxon>Pseudomonadati</taxon>
        <taxon>Pseudomonadota</taxon>
        <taxon>Alphaproteobacteria</taxon>
        <taxon>Hyphomicrobiales</taxon>
        <taxon>Phyllobacteriaceae</taxon>
        <taxon>Allomesorhizobium</taxon>
    </lineage>
</organism>
<evidence type="ECO:0000256" key="1">
    <source>
        <dbReference type="SAM" id="MobiDB-lite"/>
    </source>
</evidence>
<reference evidence="2 3" key="1">
    <citation type="submission" date="2020-02" db="EMBL/GenBank/DDBJ databases">
        <title>Genome sequence of strain CCNWXJ40-4.</title>
        <authorList>
            <person name="Gao J."/>
            <person name="Sun J."/>
        </authorList>
    </citation>
    <scope>NUCLEOTIDE SEQUENCE [LARGE SCALE GENOMIC DNA]</scope>
    <source>
        <strain evidence="2 3">CCNWXJ 40-4</strain>
    </source>
</reference>
<accession>A0A6G4WH89</accession>
<proteinExistence type="predicted"/>
<evidence type="ECO:0000313" key="2">
    <source>
        <dbReference type="EMBL" id="NGO53586.1"/>
    </source>
</evidence>
<keyword evidence="3" id="KW-1185">Reference proteome</keyword>
<dbReference type="RefSeq" id="WP_165031100.1">
    <property type="nucleotide sequence ID" value="NZ_JAAKZF010000034.1"/>
</dbReference>
<dbReference type="AlphaFoldDB" id="A0A6G4WH89"/>
<comment type="caution">
    <text evidence="2">The sequence shown here is derived from an EMBL/GenBank/DDBJ whole genome shotgun (WGS) entry which is preliminary data.</text>
</comment>
<dbReference type="Proteomes" id="UP001642900">
    <property type="component" value="Unassembled WGS sequence"/>
</dbReference>
<sequence length="59" mass="6216">MGSIVSFVQKKAGASRPGQAAGAPATVIIFPGVRYERREAQSAVSRPGLSLPKQTKPQH</sequence>
<evidence type="ECO:0000313" key="3">
    <source>
        <dbReference type="Proteomes" id="UP001642900"/>
    </source>
</evidence>
<feature type="region of interest" description="Disordered" evidence="1">
    <location>
        <begin position="1"/>
        <end position="23"/>
    </location>
</feature>
<gene>
    <name evidence="2" type="ORF">G6N73_20875</name>
</gene>
<protein>
    <submittedName>
        <fullName evidence="2">Uncharacterized protein</fullName>
    </submittedName>
</protein>
<dbReference type="EMBL" id="JAAKZF010000034">
    <property type="protein sequence ID" value="NGO53586.1"/>
    <property type="molecule type" value="Genomic_DNA"/>
</dbReference>
<name>A0A6G4WH89_9HYPH</name>